<name>A0AAD9Q8N4_ACRCE</name>
<feature type="non-terminal residue" evidence="1">
    <location>
        <position position="355"/>
    </location>
</feature>
<sequence>MYDCLNYLEDPRRVRLGYRSMQRRSGTRYKEVLREEEAIYIPLLNSLEQLLNKASILQEVLNGHQRNDGKIEDFCDGQIFRSHSLFSKDPTALQQPFMNDLQKLEQDGEHQFIVQGERRSLAGTIAFVSGDNLGSQLIGGFKEGAGAHLKCRHCMGGSNALTSKFRAKDFTLRTKAGHLHQCQRIEANRDLGKVYGVNRLSILCKSRYFSVIDGLPGDVMHDLLEGVLQYECKEMLKTFINEEKYLTLDQLNRPSPISQQTLNNAYNSLKQKAAQMWCLARFLPLMIGSLVPEDDEHWQLFQILLEIMDVVLSPETTEHAIGVLEEHHYRFIDLYPGRSIIPKMHYMVHYPAHMY</sequence>
<reference evidence="1" key="1">
    <citation type="journal article" date="2023" name="G3 (Bethesda)">
        <title>Whole genome assembly and annotation of the endangered Caribbean coral Acropora cervicornis.</title>
        <authorList>
            <person name="Selwyn J.D."/>
            <person name="Vollmer S.V."/>
        </authorList>
    </citation>
    <scope>NUCLEOTIDE SEQUENCE</scope>
    <source>
        <strain evidence="1">K2</strain>
    </source>
</reference>
<reference evidence="1" key="2">
    <citation type="journal article" date="2023" name="Science">
        <title>Genomic signatures of disease resistance in endangered staghorn corals.</title>
        <authorList>
            <person name="Vollmer S.V."/>
            <person name="Selwyn J.D."/>
            <person name="Despard B.A."/>
            <person name="Roesel C.L."/>
        </authorList>
    </citation>
    <scope>NUCLEOTIDE SEQUENCE</scope>
    <source>
        <strain evidence="1">K2</strain>
    </source>
</reference>
<dbReference type="EMBL" id="JARQWQ010000056">
    <property type="protein sequence ID" value="KAK2556416.1"/>
    <property type="molecule type" value="Genomic_DNA"/>
</dbReference>
<evidence type="ECO:0000313" key="2">
    <source>
        <dbReference type="Proteomes" id="UP001249851"/>
    </source>
</evidence>
<dbReference type="PANTHER" id="PTHR31912">
    <property type="entry name" value="IP13529P"/>
    <property type="match status" value="1"/>
</dbReference>
<dbReference type="PANTHER" id="PTHR31912:SF34">
    <property type="entry name" value="NOTOCHORD-RELATED PROTEIN"/>
    <property type="match status" value="1"/>
</dbReference>
<dbReference type="AlphaFoldDB" id="A0AAD9Q8N4"/>
<dbReference type="Proteomes" id="UP001249851">
    <property type="component" value="Unassembled WGS sequence"/>
</dbReference>
<keyword evidence="2" id="KW-1185">Reference proteome</keyword>
<accession>A0AAD9Q8N4</accession>
<evidence type="ECO:0000313" key="1">
    <source>
        <dbReference type="EMBL" id="KAK2556416.1"/>
    </source>
</evidence>
<gene>
    <name evidence="1" type="ORF">P5673_021653</name>
</gene>
<proteinExistence type="predicted"/>
<protein>
    <submittedName>
        <fullName evidence="1">Uncharacterized protein</fullName>
    </submittedName>
</protein>
<organism evidence="1 2">
    <name type="scientific">Acropora cervicornis</name>
    <name type="common">Staghorn coral</name>
    <dbReference type="NCBI Taxonomy" id="6130"/>
    <lineage>
        <taxon>Eukaryota</taxon>
        <taxon>Metazoa</taxon>
        <taxon>Cnidaria</taxon>
        <taxon>Anthozoa</taxon>
        <taxon>Hexacorallia</taxon>
        <taxon>Scleractinia</taxon>
        <taxon>Astrocoeniina</taxon>
        <taxon>Acroporidae</taxon>
        <taxon>Acropora</taxon>
    </lineage>
</organism>
<comment type="caution">
    <text evidence="1">The sequence shown here is derived from an EMBL/GenBank/DDBJ whole genome shotgun (WGS) entry which is preliminary data.</text>
</comment>